<dbReference type="AlphaFoldDB" id="F8X035"/>
<protein>
    <recommendedName>
        <fullName evidence="1">Aminoglycoside phosphotransferase domain-containing protein</fullName>
    </recommendedName>
</protein>
<dbReference type="PANTHER" id="PTHR21064:SF5">
    <property type="entry name" value="SLR1880 PROTEIN"/>
    <property type="match status" value="1"/>
</dbReference>
<organism evidence="2 3">
    <name type="scientific">Dysgonomonas mossii DSM 22836</name>
    <dbReference type="NCBI Taxonomy" id="742767"/>
    <lineage>
        <taxon>Bacteria</taxon>
        <taxon>Pseudomonadati</taxon>
        <taxon>Bacteroidota</taxon>
        <taxon>Bacteroidia</taxon>
        <taxon>Bacteroidales</taxon>
        <taxon>Dysgonomonadaceae</taxon>
        <taxon>Dysgonomonas</taxon>
    </lineage>
</organism>
<dbReference type="InterPro" id="IPR050249">
    <property type="entry name" value="Pseudomonas-type_ThrB"/>
</dbReference>
<name>F8X035_9BACT</name>
<evidence type="ECO:0000259" key="1">
    <source>
        <dbReference type="Pfam" id="PF01636"/>
    </source>
</evidence>
<dbReference type="STRING" id="742767.HMPREF9456_01797"/>
<accession>F8X035</accession>
<gene>
    <name evidence="2" type="ORF">HMPREF9456_01797</name>
</gene>
<dbReference type="InterPro" id="IPR002575">
    <property type="entry name" value="Aminoglycoside_PTrfase"/>
</dbReference>
<dbReference type="InterPro" id="IPR011009">
    <property type="entry name" value="Kinase-like_dom_sf"/>
</dbReference>
<feature type="domain" description="Aminoglycoside phosphotransferase" evidence="1">
    <location>
        <begin position="56"/>
        <end position="312"/>
    </location>
</feature>
<proteinExistence type="predicted"/>
<dbReference type="SUPFAM" id="SSF56112">
    <property type="entry name" value="Protein kinase-like (PK-like)"/>
    <property type="match status" value="1"/>
</dbReference>
<dbReference type="eggNOG" id="COG2334">
    <property type="taxonomic scope" value="Bacteria"/>
</dbReference>
<dbReference type="Pfam" id="PF01636">
    <property type="entry name" value="APH"/>
    <property type="match status" value="1"/>
</dbReference>
<dbReference type="Gene3D" id="3.90.1200.10">
    <property type="match status" value="1"/>
</dbReference>
<dbReference type="HOGENOM" id="CLU_037718_0_0_10"/>
<comment type="caution">
    <text evidence="2">The sequence shown here is derived from an EMBL/GenBank/DDBJ whole genome shotgun (WGS) entry which is preliminary data.</text>
</comment>
<dbReference type="EMBL" id="ADLW01000006">
    <property type="protein sequence ID" value="EGK03730.1"/>
    <property type="molecule type" value="Genomic_DNA"/>
</dbReference>
<keyword evidence="3" id="KW-1185">Reference proteome</keyword>
<sequence>MFPHPSQNNTRFELRRFRYFCICGKKQPTLFISFSIMKETLKNIGNKFAFEGTVKEIRPMGEGLINDTFFVQTEGNSPNYILQRKNKNIFKDIPSMMENIYKVTTHLKQKIKGQGGDPLREALTVTPTTDGKLYYKDEENEYWAACLFIEDTITYQFADSPELAAQGGKGIGKFQAMLADMKEPLADILPGFHNMRIRFSQWDDMLAKDPVGRKSQVQQEIDLIENRRKEMLDFWTKAETGELPMRVTHNDTKISNILFDKQENVLCVIDLDTVLNSICLNDYGDAIRSYANAGKEDDENLDNVYLKMDIFEGYTKGYLSETKVFLIPAEIENLAFSAKYITFEQVLRFLMDYIDGDNYYKVKYDTHNLVRTRAQYKLLESIDKNYNQMLAIIDKLAK</sequence>
<dbReference type="Proteomes" id="UP000006420">
    <property type="component" value="Unassembled WGS sequence"/>
</dbReference>
<dbReference type="PANTHER" id="PTHR21064">
    <property type="entry name" value="AMINOGLYCOSIDE PHOSPHOTRANSFERASE DOMAIN-CONTAINING PROTEIN-RELATED"/>
    <property type="match status" value="1"/>
</dbReference>
<reference evidence="2 3" key="1">
    <citation type="submission" date="2011-04" db="EMBL/GenBank/DDBJ databases">
        <title>The Genome Sequence of Dysgonomonas mossii DSM 22836.</title>
        <authorList>
            <consortium name="The Broad Institute Genome Sequencing Platform"/>
            <person name="Earl A."/>
            <person name="Ward D."/>
            <person name="Feldgarden M."/>
            <person name="Gevers D."/>
            <person name="Pudlo N."/>
            <person name="Martens E."/>
            <person name="Allen-Vercoe E."/>
            <person name="Young S.K."/>
            <person name="Zeng Q."/>
            <person name="Gargeya S."/>
            <person name="Fitzgerald M."/>
            <person name="Haas B."/>
            <person name="Abouelleil A."/>
            <person name="Alvarado L."/>
            <person name="Arachchi H.M."/>
            <person name="Berlin A."/>
            <person name="Brown A."/>
            <person name="Chapman S.B."/>
            <person name="Chen Z."/>
            <person name="Dunbar C."/>
            <person name="Freedman E."/>
            <person name="Gearin G."/>
            <person name="Gellesch M."/>
            <person name="Goldberg J."/>
            <person name="Griggs A."/>
            <person name="Gujja S."/>
            <person name="Heiman D."/>
            <person name="Howarth C."/>
            <person name="Larson L."/>
            <person name="Lui A."/>
            <person name="MacDonald P.J.P."/>
            <person name="Mehta T."/>
            <person name="Montmayeur A."/>
            <person name="Murphy C."/>
            <person name="Neiman D."/>
            <person name="Pearson M."/>
            <person name="Priest M."/>
            <person name="Roberts A."/>
            <person name="Saif S."/>
            <person name="Shea T."/>
            <person name="Shenoy N."/>
            <person name="Sisk P."/>
            <person name="Stolte C."/>
            <person name="Sykes S."/>
            <person name="Yandava C."/>
            <person name="Wortman J."/>
            <person name="Nusbaum C."/>
            <person name="Birren B."/>
        </authorList>
    </citation>
    <scope>NUCLEOTIDE SEQUENCE [LARGE SCALE GENOMIC DNA]</scope>
    <source>
        <strain evidence="2 3">DSM 22836</strain>
    </source>
</reference>
<evidence type="ECO:0000313" key="3">
    <source>
        <dbReference type="Proteomes" id="UP000006420"/>
    </source>
</evidence>
<evidence type="ECO:0000313" key="2">
    <source>
        <dbReference type="EMBL" id="EGK03730.1"/>
    </source>
</evidence>